<gene>
    <name evidence="6" type="ORF">UFOPK3444_00824</name>
</gene>
<dbReference type="InterPro" id="IPR036625">
    <property type="entry name" value="E3-bd_dom_sf"/>
</dbReference>
<dbReference type="PANTHER" id="PTHR23151">
    <property type="entry name" value="DIHYDROLIPOAMIDE ACETYL/SUCCINYL-TRANSFERASE-RELATED"/>
    <property type="match status" value="1"/>
</dbReference>
<feature type="region of interest" description="Disordered" evidence="3">
    <location>
        <begin position="85"/>
        <end position="118"/>
    </location>
</feature>
<feature type="domain" description="Peripheral subunit-binding (PSBD)" evidence="5">
    <location>
        <begin position="118"/>
        <end position="155"/>
    </location>
</feature>
<dbReference type="Pfam" id="PF02817">
    <property type="entry name" value="E3_binding"/>
    <property type="match status" value="1"/>
</dbReference>
<dbReference type="InterPro" id="IPR001078">
    <property type="entry name" value="2-oxoacid_DH_actylTfrase"/>
</dbReference>
<feature type="region of interest" description="Disordered" evidence="3">
    <location>
        <begin position="152"/>
        <end position="203"/>
    </location>
</feature>
<name>A0A6J7DT52_9ZZZZ</name>
<accession>A0A6J7DT52</accession>
<reference evidence="6" key="1">
    <citation type="submission" date="2020-05" db="EMBL/GenBank/DDBJ databases">
        <authorList>
            <person name="Chiriac C."/>
            <person name="Salcher M."/>
            <person name="Ghai R."/>
            <person name="Kavagutti S V."/>
        </authorList>
    </citation>
    <scope>NUCLEOTIDE SEQUENCE</scope>
</reference>
<dbReference type="InterPro" id="IPR000089">
    <property type="entry name" value="Biotin_lipoyl"/>
</dbReference>
<dbReference type="Pfam" id="PF00364">
    <property type="entry name" value="Biotin_lipoyl"/>
    <property type="match status" value="1"/>
</dbReference>
<dbReference type="Gene3D" id="4.10.320.10">
    <property type="entry name" value="E3-binding domain"/>
    <property type="match status" value="1"/>
</dbReference>
<feature type="domain" description="Lipoyl-binding" evidence="4">
    <location>
        <begin position="1"/>
        <end position="75"/>
    </location>
</feature>
<dbReference type="InterPro" id="IPR045257">
    <property type="entry name" value="E2/Pdx1"/>
</dbReference>
<organism evidence="6">
    <name type="scientific">freshwater metagenome</name>
    <dbReference type="NCBI Taxonomy" id="449393"/>
    <lineage>
        <taxon>unclassified sequences</taxon>
        <taxon>metagenomes</taxon>
        <taxon>ecological metagenomes</taxon>
    </lineage>
</organism>
<dbReference type="SUPFAM" id="SSF47005">
    <property type="entry name" value="Peripheral subunit-binding domain of 2-oxo acid dehydrogenase complex"/>
    <property type="match status" value="1"/>
</dbReference>
<evidence type="ECO:0000313" key="6">
    <source>
        <dbReference type="EMBL" id="CAB4872708.1"/>
    </source>
</evidence>
<dbReference type="InterPro" id="IPR023213">
    <property type="entry name" value="CAT-like_dom_sf"/>
</dbReference>
<dbReference type="AlphaFoldDB" id="A0A6J7DT52"/>
<feature type="compositionally biased region" description="Polar residues" evidence="3">
    <location>
        <begin position="171"/>
        <end position="188"/>
    </location>
</feature>
<evidence type="ECO:0000256" key="1">
    <source>
        <dbReference type="ARBA" id="ARBA00007317"/>
    </source>
</evidence>
<dbReference type="Pfam" id="PF00198">
    <property type="entry name" value="2-oxoacid_dh"/>
    <property type="match status" value="1"/>
</dbReference>
<dbReference type="InterPro" id="IPR004167">
    <property type="entry name" value="PSBD"/>
</dbReference>
<proteinExistence type="inferred from homology"/>
<dbReference type="GO" id="GO:0016746">
    <property type="term" value="F:acyltransferase activity"/>
    <property type="evidence" value="ECO:0007669"/>
    <property type="project" value="InterPro"/>
</dbReference>
<dbReference type="EMBL" id="CAFBLU010000011">
    <property type="protein sequence ID" value="CAB4872708.1"/>
    <property type="molecule type" value="Genomic_DNA"/>
</dbReference>
<feature type="compositionally biased region" description="Low complexity" evidence="3">
    <location>
        <begin position="153"/>
        <end position="170"/>
    </location>
</feature>
<sequence length="417" mass="43050">MIELVMPRLSDSMQEGTILAWLVADGAHVSRGDELVEVETDKAAMVHNSDADGILHITAPVGTTLPVGSPIGQLLADGESAGTEAADVSAAAPAAVETAEPVSQQAAPAAEPEDGRVHVSPVARRIAEDLGVKLEGLIGSGPNGRIVRSDVEQAAAGTDQAAQTGPATDTSTVTEQASTEAPEVTQTAKGAVTRREPTRSQSLIARRMSESRATVPDFTLETDVDASRLVDMRRQLKELADGSGAPTVNDLVIRACALSLKDHPAVNGAWRDGAFEEYASINVGIAVTTEGGLVVPVIFDADSKDIHEIASESRDLATRAREGTITPPQLSGGTFSISNLGMFGVDRFTAVINPPQAAILAVGSLREAPVVQDGEVVAGSLLNLTLAVDHRAVYGAAAAAFLESVSERLAAPAALLG</sequence>
<evidence type="ECO:0000256" key="3">
    <source>
        <dbReference type="SAM" id="MobiDB-lite"/>
    </source>
</evidence>
<dbReference type="GO" id="GO:0006086">
    <property type="term" value="P:pyruvate decarboxylation to acetyl-CoA"/>
    <property type="evidence" value="ECO:0007669"/>
    <property type="project" value="InterPro"/>
</dbReference>
<evidence type="ECO:0000259" key="5">
    <source>
        <dbReference type="PROSITE" id="PS51826"/>
    </source>
</evidence>
<dbReference type="SUPFAM" id="SSF52777">
    <property type="entry name" value="CoA-dependent acyltransferases"/>
    <property type="match status" value="1"/>
</dbReference>
<dbReference type="Gene3D" id="2.40.50.100">
    <property type="match status" value="1"/>
</dbReference>
<dbReference type="PANTHER" id="PTHR23151:SF90">
    <property type="entry name" value="DIHYDROLIPOYLLYSINE-RESIDUE ACETYLTRANSFERASE COMPONENT OF PYRUVATE DEHYDROGENASE COMPLEX, MITOCHONDRIAL-RELATED"/>
    <property type="match status" value="1"/>
</dbReference>
<comment type="similarity">
    <text evidence="1">Belongs to the 2-oxoacid dehydrogenase family.</text>
</comment>
<dbReference type="SUPFAM" id="SSF51230">
    <property type="entry name" value="Single hybrid motif"/>
    <property type="match status" value="1"/>
</dbReference>
<dbReference type="PROSITE" id="PS50968">
    <property type="entry name" value="BIOTINYL_LIPOYL"/>
    <property type="match status" value="1"/>
</dbReference>
<dbReference type="Gene3D" id="3.30.559.10">
    <property type="entry name" value="Chloramphenicol acetyltransferase-like domain"/>
    <property type="match status" value="1"/>
</dbReference>
<feature type="compositionally biased region" description="Low complexity" evidence="3">
    <location>
        <begin position="85"/>
        <end position="103"/>
    </location>
</feature>
<dbReference type="InterPro" id="IPR011053">
    <property type="entry name" value="Single_hybrid_motif"/>
</dbReference>
<evidence type="ECO:0000256" key="2">
    <source>
        <dbReference type="ARBA" id="ARBA00022823"/>
    </source>
</evidence>
<dbReference type="CDD" id="cd06849">
    <property type="entry name" value="lipoyl_domain"/>
    <property type="match status" value="1"/>
</dbReference>
<evidence type="ECO:0000259" key="4">
    <source>
        <dbReference type="PROSITE" id="PS50968"/>
    </source>
</evidence>
<dbReference type="GO" id="GO:0045254">
    <property type="term" value="C:pyruvate dehydrogenase complex"/>
    <property type="evidence" value="ECO:0007669"/>
    <property type="project" value="InterPro"/>
</dbReference>
<keyword evidence="2" id="KW-0450">Lipoyl</keyword>
<dbReference type="PROSITE" id="PS51826">
    <property type="entry name" value="PSBD"/>
    <property type="match status" value="1"/>
</dbReference>
<protein>
    <submittedName>
        <fullName evidence="6">Unannotated protein</fullName>
    </submittedName>
</protein>